<gene>
    <name evidence="1" type="ORF">SAMN04244572_03513</name>
</gene>
<reference evidence="1 2" key="1">
    <citation type="submission" date="2016-10" db="EMBL/GenBank/DDBJ databases">
        <authorList>
            <person name="de Groot N.N."/>
        </authorList>
    </citation>
    <scope>NUCLEOTIDE SEQUENCE [LARGE SCALE GENOMIC DNA]</scope>
    <source>
        <strain evidence="1 2">DSM 373</strain>
    </source>
</reference>
<organism evidence="1 2">
    <name type="scientific">Azotobacter beijerinckii</name>
    <dbReference type="NCBI Taxonomy" id="170623"/>
    <lineage>
        <taxon>Bacteria</taxon>
        <taxon>Pseudomonadati</taxon>
        <taxon>Pseudomonadota</taxon>
        <taxon>Gammaproteobacteria</taxon>
        <taxon>Pseudomonadales</taxon>
        <taxon>Pseudomonadaceae</taxon>
        <taxon>Azotobacter</taxon>
    </lineage>
</organism>
<dbReference type="Proteomes" id="UP000199250">
    <property type="component" value="Unassembled WGS sequence"/>
</dbReference>
<evidence type="ECO:0008006" key="3">
    <source>
        <dbReference type="Google" id="ProtNLM"/>
    </source>
</evidence>
<dbReference type="RefSeq" id="WP_170849406.1">
    <property type="nucleotide sequence ID" value="NZ_FNYQ01000076.1"/>
</dbReference>
<evidence type="ECO:0000313" key="1">
    <source>
        <dbReference type="EMBL" id="SEJ31571.1"/>
    </source>
</evidence>
<dbReference type="EMBL" id="FNYQ01000076">
    <property type="protein sequence ID" value="SEJ31571.1"/>
    <property type="molecule type" value="Genomic_DNA"/>
</dbReference>
<protein>
    <recommendedName>
        <fullName evidence="3">Phage tail assembly chaperone protein, TAC</fullName>
    </recommendedName>
</protein>
<evidence type="ECO:0000313" key="2">
    <source>
        <dbReference type="Proteomes" id="UP000199250"/>
    </source>
</evidence>
<name>A0A1H6XR95_9GAMM</name>
<dbReference type="AlphaFoldDB" id="A0A1H6XR95"/>
<accession>A0A1H6XR95</accession>
<sequence length="50" mass="5990">MHDLERRLSSAEFVEWQAFYQVEYEIQTDTLPPLEFEDADEHSAAIDRLF</sequence>
<proteinExistence type="predicted"/>